<dbReference type="PROSITE" id="PS51257">
    <property type="entry name" value="PROKAR_LIPOPROTEIN"/>
    <property type="match status" value="1"/>
</dbReference>
<evidence type="ECO:0008006" key="4">
    <source>
        <dbReference type="Google" id="ProtNLM"/>
    </source>
</evidence>
<dbReference type="Proteomes" id="UP000521017">
    <property type="component" value="Unassembled WGS sequence"/>
</dbReference>
<feature type="chain" id="PRO_5030611888" description="SusD-like starch-binding protein associating with outer membrane" evidence="1">
    <location>
        <begin position="26"/>
        <end position="496"/>
    </location>
</feature>
<dbReference type="RefSeq" id="WP_184624364.1">
    <property type="nucleotide sequence ID" value="NZ_JACHCC010000004.1"/>
</dbReference>
<gene>
    <name evidence="2" type="ORF">HDF25_001779</name>
</gene>
<dbReference type="Pfam" id="PF12771">
    <property type="entry name" value="SusD-like_2"/>
    <property type="match status" value="1"/>
</dbReference>
<dbReference type="SUPFAM" id="SSF48452">
    <property type="entry name" value="TPR-like"/>
    <property type="match status" value="1"/>
</dbReference>
<dbReference type="InterPro" id="IPR011990">
    <property type="entry name" value="TPR-like_helical_dom_sf"/>
</dbReference>
<evidence type="ECO:0000256" key="1">
    <source>
        <dbReference type="SAM" id="SignalP"/>
    </source>
</evidence>
<accession>A0A7X0MHS2</accession>
<proteinExistence type="predicted"/>
<sequence>MKKTNLKYNTLILSAVLLLSFGCKKTLDVNTDPNNPLIEKATPEVLFPSAVMSTAGRVGGELTILGGMWSQYFTQANSSNQYKNIDSYNLTKNDLNGDYQELFSGALMDYQLALSKAQARNDWKYNLMCTAMKAYTYEVLVDLYDKVPYTEAFQGLANLQPKFDDGDKIYTGLIAEIDAALAKDYTSGSLTATQQATDFIFKGDMGLWTQFANTLKLKMYLRMVNANPSAAQAGIAKLYQSGAKFLTINAGIATWDGTANNSNPFYEYNIRRLNVQTNLKASKTFTSWLTGNNDPRVVNYFGTANPVPMNQGDYSASATDQPTYANATVFAQTAKDPVWFFTAAESYFMQAEALERYFGGTGAQAAYNAGLIAAFAQAGYVLTAGSTDPLWTTYAYPVGGTLENKIEAIVTQKWASFPGTHDLEAFFEQQRTGYPSVSPVYSTDPNYVPGKLVYAINGVTPGKQFPRRLVFPAVSTDRNINAPAPVPITTKVWWGK</sequence>
<protein>
    <recommendedName>
        <fullName evidence="4">SusD-like starch-binding protein associating with outer membrane</fullName>
    </recommendedName>
</protein>
<feature type="signal peptide" evidence="1">
    <location>
        <begin position="1"/>
        <end position="25"/>
    </location>
</feature>
<reference evidence="2 3" key="1">
    <citation type="submission" date="2020-08" db="EMBL/GenBank/DDBJ databases">
        <title>Genomic Encyclopedia of Type Strains, Phase IV (KMG-V): Genome sequencing to study the core and pangenomes of soil and plant-associated prokaryotes.</title>
        <authorList>
            <person name="Whitman W."/>
        </authorList>
    </citation>
    <scope>NUCLEOTIDE SEQUENCE [LARGE SCALE GENOMIC DNA]</scope>
    <source>
        <strain evidence="2 3">M2T3</strain>
    </source>
</reference>
<evidence type="ECO:0000313" key="2">
    <source>
        <dbReference type="EMBL" id="MBB6499637.1"/>
    </source>
</evidence>
<evidence type="ECO:0000313" key="3">
    <source>
        <dbReference type="Proteomes" id="UP000521017"/>
    </source>
</evidence>
<organism evidence="2 3">
    <name type="scientific">Pedobacter cryoconitis</name>
    <dbReference type="NCBI Taxonomy" id="188932"/>
    <lineage>
        <taxon>Bacteria</taxon>
        <taxon>Pseudomonadati</taxon>
        <taxon>Bacteroidota</taxon>
        <taxon>Sphingobacteriia</taxon>
        <taxon>Sphingobacteriales</taxon>
        <taxon>Sphingobacteriaceae</taxon>
        <taxon>Pedobacter</taxon>
    </lineage>
</organism>
<dbReference type="Gene3D" id="1.25.40.390">
    <property type="match status" value="1"/>
</dbReference>
<comment type="caution">
    <text evidence="2">The sequence shown here is derived from an EMBL/GenBank/DDBJ whole genome shotgun (WGS) entry which is preliminary data.</text>
</comment>
<name>A0A7X0MHS2_9SPHI</name>
<dbReference type="AlphaFoldDB" id="A0A7X0MHS2"/>
<keyword evidence="1" id="KW-0732">Signal</keyword>
<dbReference type="InterPro" id="IPR041662">
    <property type="entry name" value="SusD-like_2"/>
</dbReference>
<dbReference type="EMBL" id="JACHCC010000004">
    <property type="protein sequence ID" value="MBB6499637.1"/>
    <property type="molecule type" value="Genomic_DNA"/>
</dbReference>